<protein>
    <recommendedName>
        <fullName evidence="2">Antitoxin</fullName>
    </recommendedName>
</protein>
<dbReference type="Pfam" id="PF02604">
    <property type="entry name" value="PhdYeFM_antitox"/>
    <property type="match status" value="1"/>
</dbReference>
<dbReference type="Gene3D" id="3.40.1620.10">
    <property type="entry name" value="YefM-like domain"/>
    <property type="match status" value="1"/>
</dbReference>
<proteinExistence type="inferred from homology"/>
<dbReference type="InterPro" id="IPR006442">
    <property type="entry name" value="Antitoxin_Phd/YefM"/>
</dbReference>
<dbReference type="EMBL" id="BAABRN010000005">
    <property type="protein sequence ID" value="GAA5500904.1"/>
    <property type="molecule type" value="Genomic_DNA"/>
</dbReference>
<evidence type="ECO:0000256" key="1">
    <source>
        <dbReference type="ARBA" id="ARBA00009981"/>
    </source>
</evidence>
<evidence type="ECO:0000313" key="4">
    <source>
        <dbReference type="Proteomes" id="UP001458946"/>
    </source>
</evidence>
<sequence length="84" mass="9479">MPLLKAKCSQVVEQAVNGTPQHVTRRGKPAVVVVSIEEWEARSGKGPTAWDIFKDAPKFDDDFELDLERGVEIFPDRELNLELD</sequence>
<gene>
    <name evidence="3" type="ORF">Dxin01_00632</name>
</gene>
<evidence type="ECO:0000256" key="2">
    <source>
        <dbReference type="RuleBase" id="RU362080"/>
    </source>
</evidence>
<comment type="similarity">
    <text evidence="1 2">Belongs to the phD/YefM antitoxin family.</text>
</comment>
<comment type="caution">
    <text evidence="3">The sequence shown here is derived from an EMBL/GenBank/DDBJ whole genome shotgun (WGS) entry which is preliminary data.</text>
</comment>
<dbReference type="InterPro" id="IPR036165">
    <property type="entry name" value="YefM-like_sf"/>
</dbReference>
<dbReference type="NCBIfam" id="TIGR01552">
    <property type="entry name" value="phd_fam"/>
    <property type="match status" value="1"/>
</dbReference>
<dbReference type="Proteomes" id="UP001458946">
    <property type="component" value="Unassembled WGS sequence"/>
</dbReference>
<reference evidence="3 4" key="1">
    <citation type="submission" date="2024-02" db="EMBL/GenBank/DDBJ databases">
        <title>Deinococcus xinjiangensis NBRC 107630.</title>
        <authorList>
            <person name="Ichikawa N."/>
            <person name="Katano-Makiyama Y."/>
            <person name="Hidaka K."/>
        </authorList>
    </citation>
    <scope>NUCLEOTIDE SEQUENCE [LARGE SCALE GENOMIC DNA]</scope>
    <source>
        <strain evidence="3 4">NBRC 107630</strain>
    </source>
</reference>
<accession>A0ABP9V6L3</accession>
<dbReference type="SUPFAM" id="SSF143120">
    <property type="entry name" value="YefM-like"/>
    <property type="match status" value="1"/>
</dbReference>
<keyword evidence="4" id="KW-1185">Reference proteome</keyword>
<evidence type="ECO:0000313" key="3">
    <source>
        <dbReference type="EMBL" id="GAA5500904.1"/>
    </source>
</evidence>
<name>A0ABP9V6L3_9DEIO</name>
<comment type="function">
    <text evidence="2">Antitoxin component of a type II toxin-antitoxin (TA) system.</text>
</comment>
<organism evidence="3 4">
    <name type="scientific">Deinococcus xinjiangensis</name>
    <dbReference type="NCBI Taxonomy" id="457454"/>
    <lineage>
        <taxon>Bacteria</taxon>
        <taxon>Thermotogati</taxon>
        <taxon>Deinococcota</taxon>
        <taxon>Deinococci</taxon>
        <taxon>Deinococcales</taxon>
        <taxon>Deinococcaceae</taxon>
        <taxon>Deinococcus</taxon>
    </lineage>
</organism>